<dbReference type="Proteomes" id="UP000187406">
    <property type="component" value="Unassembled WGS sequence"/>
</dbReference>
<dbReference type="CDD" id="cd06558">
    <property type="entry name" value="crotonase-like"/>
    <property type="match status" value="1"/>
</dbReference>
<evidence type="ECO:0000259" key="5">
    <source>
        <dbReference type="Pfam" id="PF16113"/>
    </source>
</evidence>
<evidence type="ECO:0000256" key="4">
    <source>
        <dbReference type="RuleBase" id="RU369070"/>
    </source>
</evidence>
<evidence type="ECO:0000256" key="2">
    <source>
        <dbReference type="ARBA" id="ARBA00011915"/>
    </source>
</evidence>
<comment type="pathway">
    <text evidence="4">Amino-acid degradation; L-valine degradation.</text>
</comment>
<comment type="caution">
    <text evidence="6">The sequence shown here is derived from an EMBL/GenBank/DDBJ whole genome shotgun (WGS) entry which is preliminary data.</text>
</comment>
<dbReference type="NCBIfam" id="NF004127">
    <property type="entry name" value="PRK05617.1"/>
    <property type="match status" value="1"/>
</dbReference>
<evidence type="ECO:0000313" key="6">
    <source>
        <dbReference type="EMBL" id="GAV90039.1"/>
    </source>
</evidence>
<dbReference type="STRING" id="3775.A0A1Q3DC95"/>
<dbReference type="Pfam" id="PF16113">
    <property type="entry name" value="ECH_2"/>
    <property type="match status" value="1"/>
</dbReference>
<dbReference type="FunFam" id="3.90.226.10:FF:000027">
    <property type="entry name" value="Probable 3-hydroxyisobutyryl-CoA hydrolase 2"/>
    <property type="match status" value="1"/>
</dbReference>
<dbReference type="EC" id="3.1.2.4" evidence="2 4"/>
<dbReference type="Gene3D" id="3.90.226.10">
    <property type="entry name" value="2-enoyl-CoA Hydratase, Chain A, domain 1"/>
    <property type="match status" value="1"/>
</dbReference>
<dbReference type="FunCoup" id="A0A1Q3DC95">
    <property type="interactions" value="2406"/>
</dbReference>
<feature type="domain" description="Enoyl-CoA hydratase/isomerase" evidence="5">
    <location>
        <begin position="29"/>
        <end position="363"/>
    </location>
</feature>
<dbReference type="InterPro" id="IPR045004">
    <property type="entry name" value="ECH_dom"/>
</dbReference>
<dbReference type="GO" id="GO:0003860">
    <property type="term" value="F:3-hydroxyisobutyryl-CoA hydrolase activity"/>
    <property type="evidence" value="ECO:0007669"/>
    <property type="project" value="UniProtKB-UniRule"/>
</dbReference>
<dbReference type="InParanoid" id="A0A1Q3DC95"/>
<keyword evidence="7" id="KW-1185">Reference proteome</keyword>
<dbReference type="PANTHER" id="PTHR43176:SF3">
    <property type="entry name" value="3-HYDROXYISOBUTYRYL-COA HYDROLASE, MITOCHONDRIAL"/>
    <property type="match status" value="1"/>
</dbReference>
<gene>
    <name evidence="6" type="ORF">CFOL_v3_33448</name>
</gene>
<sequence length="390" mass="43695">MGSLSLRLVSSRDQEEQEVVVEEKSSSFVRILTLNRPKQLNALSLQMICRLWDLFLAYEQDPNVKIVILKGKGRAFCAGGDVASVVRDINQGKWRSGAEFFRKEYMLNFVMATYRKPQVSILNGIVMGGGAGASIHGRFRVATENSVFAMPETALGLFPDVGASYYLSRLPGFFGEYVGLTGTRLDGAEMLACGLATHFVPSARLSMLEAALCKVNSTDPAIISAIIDEYSQQPNIKERSAYRRLDVIDRCFSRRTVEDILYSLEREVIDKEDEWISATIESLKKASPTSLKISLRSIREGRLQGVGQCLVREYRMVYHVLQGEVSKDFSEGCRAILIDKDKKPKWEPSNLELISDSMVDMYFSKVNDEEFEDLKLPARSNLPVSAIAKL</sequence>
<dbReference type="EMBL" id="BDDD01005938">
    <property type="protein sequence ID" value="GAV90039.1"/>
    <property type="molecule type" value="Genomic_DNA"/>
</dbReference>
<dbReference type="InterPro" id="IPR032259">
    <property type="entry name" value="HIBYL-CoA-H"/>
</dbReference>
<dbReference type="SUPFAM" id="SSF52096">
    <property type="entry name" value="ClpP/crotonase"/>
    <property type="match status" value="1"/>
</dbReference>
<keyword evidence="3 4" id="KW-0378">Hydrolase</keyword>
<name>A0A1Q3DC95_CEPFO</name>
<dbReference type="GO" id="GO:0006574">
    <property type="term" value="P:L-valine catabolic process"/>
    <property type="evidence" value="ECO:0007669"/>
    <property type="project" value="UniProtKB-UniRule"/>
</dbReference>
<evidence type="ECO:0000256" key="3">
    <source>
        <dbReference type="ARBA" id="ARBA00022801"/>
    </source>
</evidence>
<accession>A0A1Q3DC95</accession>
<evidence type="ECO:0000256" key="1">
    <source>
        <dbReference type="ARBA" id="ARBA00001709"/>
    </source>
</evidence>
<dbReference type="PANTHER" id="PTHR43176">
    <property type="entry name" value="3-HYDROXYISOBUTYRYL-COA HYDROLASE-RELATED"/>
    <property type="match status" value="1"/>
</dbReference>
<comment type="function">
    <text evidence="4">Hydrolyzes 3-hydroxyisobutyryl-CoA (HIBYL-CoA), a saline catabolite. Has high activity toward isobutyryl-CoA. Could be an isobutyryl-CoA dehydrogenase that functions in valine catabolism.</text>
</comment>
<comment type="catalytic activity">
    <reaction evidence="1 4">
        <text>3-hydroxy-2-methylpropanoyl-CoA + H2O = 3-hydroxy-2-methylpropanoate + CoA + H(+)</text>
        <dbReference type="Rhea" id="RHEA:20888"/>
        <dbReference type="ChEBI" id="CHEBI:11805"/>
        <dbReference type="ChEBI" id="CHEBI:15377"/>
        <dbReference type="ChEBI" id="CHEBI:15378"/>
        <dbReference type="ChEBI" id="CHEBI:57287"/>
        <dbReference type="ChEBI" id="CHEBI:57340"/>
        <dbReference type="EC" id="3.1.2.4"/>
    </reaction>
</comment>
<dbReference type="InterPro" id="IPR029045">
    <property type="entry name" value="ClpP/crotonase-like_dom_sf"/>
</dbReference>
<evidence type="ECO:0000313" key="7">
    <source>
        <dbReference type="Proteomes" id="UP000187406"/>
    </source>
</evidence>
<dbReference type="AlphaFoldDB" id="A0A1Q3DC95"/>
<organism evidence="6 7">
    <name type="scientific">Cephalotus follicularis</name>
    <name type="common">Albany pitcher plant</name>
    <dbReference type="NCBI Taxonomy" id="3775"/>
    <lineage>
        <taxon>Eukaryota</taxon>
        <taxon>Viridiplantae</taxon>
        <taxon>Streptophyta</taxon>
        <taxon>Embryophyta</taxon>
        <taxon>Tracheophyta</taxon>
        <taxon>Spermatophyta</taxon>
        <taxon>Magnoliopsida</taxon>
        <taxon>eudicotyledons</taxon>
        <taxon>Gunneridae</taxon>
        <taxon>Pentapetalae</taxon>
        <taxon>rosids</taxon>
        <taxon>fabids</taxon>
        <taxon>Oxalidales</taxon>
        <taxon>Cephalotaceae</taxon>
        <taxon>Cephalotus</taxon>
    </lineage>
</organism>
<protein>
    <recommendedName>
        <fullName evidence="2 4">3-hydroxyisobutyryl-CoA hydrolase</fullName>
        <shortName evidence="4">HIB-CoA hydrolase</shortName>
        <shortName evidence="4">HIBYL-CoA-H</shortName>
        <ecNumber evidence="2 4">3.1.2.4</ecNumber>
    </recommendedName>
    <alternativeName>
        <fullName evidence="4">3-hydroxyisobutyryl-coenzyme A hydrolase</fullName>
    </alternativeName>
</protein>
<dbReference type="OrthoDB" id="16820at2759"/>
<comment type="similarity">
    <text evidence="4">Belongs to the enoyl-CoA hydratase/isomerase family.</text>
</comment>
<proteinExistence type="inferred from homology"/>
<reference evidence="7" key="1">
    <citation type="submission" date="2016-04" db="EMBL/GenBank/DDBJ databases">
        <title>Cephalotus genome sequencing.</title>
        <authorList>
            <person name="Fukushima K."/>
            <person name="Hasebe M."/>
            <person name="Fang X."/>
        </authorList>
    </citation>
    <scope>NUCLEOTIDE SEQUENCE [LARGE SCALE GENOMIC DNA]</scope>
    <source>
        <strain evidence="7">cv. St1</strain>
    </source>
</reference>